<feature type="region of interest" description="Disordered" evidence="1">
    <location>
        <begin position="264"/>
        <end position="311"/>
    </location>
</feature>
<feature type="compositionally biased region" description="Low complexity" evidence="1">
    <location>
        <begin position="296"/>
        <end position="311"/>
    </location>
</feature>
<feature type="compositionally biased region" description="Polar residues" evidence="1">
    <location>
        <begin position="158"/>
        <end position="170"/>
    </location>
</feature>
<reference evidence="2" key="2">
    <citation type="submission" date="2021-02" db="EMBL/GenBank/DDBJ databases">
        <authorList>
            <person name="Kimball J.A."/>
            <person name="Haas M.W."/>
            <person name="Macchietto M."/>
            <person name="Kono T."/>
            <person name="Duquette J."/>
            <person name="Shao M."/>
        </authorList>
    </citation>
    <scope>NUCLEOTIDE SEQUENCE</scope>
    <source>
        <tissue evidence="2">Fresh leaf tissue</tissue>
    </source>
</reference>
<feature type="region of interest" description="Disordered" evidence="1">
    <location>
        <begin position="146"/>
        <end position="171"/>
    </location>
</feature>
<dbReference type="AlphaFoldDB" id="A0A8J5VXA2"/>
<feature type="compositionally biased region" description="Basic and acidic residues" evidence="1">
    <location>
        <begin position="1"/>
        <end position="21"/>
    </location>
</feature>
<feature type="compositionally biased region" description="Basic and acidic residues" evidence="1">
    <location>
        <begin position="196"/>
        <end position="210"/>
    </location>
</feature>
<feature type="region of interest" description="Disordered" evidence="1">
    <location>
        <begin position="186"/>
        <end position="222"/>
    </location>
</feature>
<reference evidence="2" key="1">
    <citation type="journal article" date="2021" name="bioRxiv">
        <title>Whole Genome Assembly and Annotation of Northern Wild Rice, Zizania palustris L., Supports a Whole Genome Duplication in the Zizania Genus.</title>
        <authorList>
            <person name="Haas M."/>
            <person name="Kono T."/>
            <person name="Macchietto M."/>
            <person name="Millas R."/>
            <person name="McGilp L."/>
            <person name="Shao M."/>
            <person name="Duquette J."/>
            <person name="Hirsch C.N."/>
            <person name="Kimball J."/>
        </authorList>
    </citation>
    <scope>NUCLEOTIDE SEQUENCE</scope>
    <source>
        <tissue evidence="2">Fresh leaf tissue</tissue>
    </source>
</reference>
<sequence>MKKENSGRNELSSERLKKLAEPKSNGLTGHTSNSKFASADHSQRRSMPEDTQTKKISAILQLDQSKSATLPELKVKSPRDTSISVKNKRIAKETKDGKAGVKAPPTSEITDGKKANGKVSRISNSDDNVVVEKSVVILENEVVSTPPVIVPPGETAENETSSNDRTQNPSLELEYTAIRAPPSPVVLLGAENPTIHGHDDQVMPERRNDGTEEPTLAVDKPYQAPFARVTSLENTSVNSPAYPDAFSMKESETLVHVESIRARVPDPEEPTSGTMDSDGSSVDGATAGDGSMLKNLISQDDSGSSSKASRFSLLSPFRNRQKVIVL</sequence>
<comment type="caution">
    <text evidence="2">The sequence shown here is derived from an EMBL/GenBank/DDBJ whole genome shotgun (WGS) entry which is preliminary data.</text>
</comment>
<proteinExistence type="predicted"/>
<gene>
    <name evidence="2" type="ORF">GUJ93_ZPchr0003g16719</name>
</gene>
<feature type="compositionally biased region" description="Polar residues" evidence="1">
    <location>
        <begin position="25"/>
        <end position="36"/>
    </location>
</feature>
<accession>A0A8J5VXA2</accession>
<dbReference type="OrthoDB" id="2020180at2759"/>
<feature type="compositionally biased region" description="Basic and acidic residues" evidence="1">
    <location>
        <begin position="90"/>
        <end position="99"/>
    </location>
</feature>
<feature type="region of interest" description="Disordered" evidence="1">
    <location>
        <begin position="1"/>
        <end position="121"/>
    </location>
</feature>
<feature type="compositionally biased region" description="Basic and acidic residues" evidence="1">
    <location>
        <begin position="41"/>
        <end position="53"/>
    </location>
</feature>
<organism evidence="2 3">
    <name type="scientific">Zizania palustris</name>
    <name type="common">Northern wild rice</name>
    <dbReference type="NCBI Taxonomy" id="103762"/>
    <lineage>
        <taxon>Eukaryota</taxon>
        <taxon>Viridiplantae</taxon>
        <taxon>Streptophyta</taxon>
        <taxon>Embryophyta</taxon>
        <taxon>Tracheophyta</taxon>
        <taxon>Spermatophyta</taxon>
        <taxon>Magnoliopsida</taxon>
        <taxon>Liliopsida</taxon>
        <taxon>Poales</taxon>
        <taxon>Poaceae</taxon>
        <taxon>BOP clade</taxon>
        <taxon>Oryzoideae</taxon>
        <taxon>Oryzeae</taxon>
        <taxon>Zizaniinae</taxon>
        <taxon>Zizania</taxon>
    </lineage>
</organism>
<keyword evidence="3" id="KW-1185">Reference proteome</keyword>
<evidence type="ECO:0000313" key="3">
    <source>
        <dbReference type="Proteomes" id="UP000729402"/>
    </source>
</evidence>
<name>A0A8J5VXA2_ZIZPA</name>
<protein>
    <submittedName>
        <fullName evidence="2">Uncharacterized protein</fullName>
    </submittedName>
</protein>
<evidence type="ECO:0000256" key="1">
    <source>
        <dbReference type="SAM" id="MobiDB-lite"/>
    </source>
</evidence>
<dbReference type="EMBL" id="JAAALK010000286">
    <property type="protein sequence ID" value="KAG8061924.1"/>
    <property type="molecule type" value="Genomic_DNA"/>
</dbReference>
<feature type="compositionally biased region" description="Polar residues" evidence="1">
    <location>
        <begin position="271"/>
        <end position="280"/>
    </location>
</feature>
<dbReference type="Proteomes" id="UP000729402">
    <property type="component" value="Unassembled WGS sequence"/>
</dbReference>
<evidence type="ECO:0000313" key="2">
    <source>
        <dbReference type="EMBL" id="KAG8061924.1"/>
    </source>
</evidence>